<keyword evidence="2" id="KW-1185">Reference proteome</keyword>
<sequence>MFEANVAPQRASAHTASSACQLRGVAWALSATAAVRVQPFRALGNRDAGVALATHRGQASDFLKRFFGGRRRALGSHSRDRD</sequence>
<gene>
    <name evidence="1" type="ORF">F2P45_15665</name>
</gene>
<dbReference type="RefSeq" id="WP_166876771.1">
    <property type="nucleotide sequence ID" value="NZ_WHJH01000017.1"/>
</dbReference>
<dbReference type="EMBL" id="WHJH01000017">
    <property type="protein sequence ID" value="NHZ90445.1"/>
    <property type="molecule type" value="Genomic_DNA"/>
</dbReference>
<name>A0ABX0NUF0_9BURK</name>
<protein>
    <submittedName>
        <fullName evidence="1">Uncharacterized protein</fullName>
    </submittedName>
</protein>
<proteinExistence type="predicted"/>
<accession>A0ABX0NUF0</accession>
<organism evidence="1 2">
    <name type="scientific">Massilia mucilaginosa</name>
    <dbReference type="NCBI Taxonomy" id="2609282"/>
    <lineage>
        <taxon>Bacteria</taxon>
        <taxon>Pseudomonadati</taxon>
        <taxon>Pseudomonadota</taxon>
        <taxon>Betaproteobacteria</taxon>
        <taxon>Burkholderiales</taxon>
        <taxon>Oxalobacteraceae</taxon>
        <taxon>Telluria group</taxon>
        <taxon>Massilia</taxon>
    </lineage>
</organism>
<evidence type="ECO:0000313" key="1">
    <source>
        <dbReference type="EMBL" id="NHZ90445.1"/>
    </source>
</evidence>
<dbReference type="Proteomes" id="UP000609726">
    <property type="component" value="Unassembled WGS sequence"/>
</dbReference>
<comment type="caution">
    <text evidence="1">The sequence shown here is derived from an EMBL/GenBank/DDBJ whole genome shotgun (WGS) entry which is preliminary data.</text>
</comment>
<reference evidence="1 2" key="1">
    <citation type="submission" date="2019-10" db="EMBL/GenBank/DDBJ databases">
        <title>Taxonomy of Antarctic Massilia spp.: description of Massilia rubra sp. nov., Massilia aquatica sp. nov., Massilia mucilaginosa sp. nov., Massilia frigida sp. nov. isolated from streams, lakes and regoliths.</title>
        <authorList>
            <person name="Holochova P."/>
            <person name="Sedlacek I."/>
            <person name="Kralova S."/>
            <person name="Maslanova I."/>
            <person name="Busse H.-J."/>
            <person name="Stankova E."/>
            <person name="Vrbovska V."/>
            <person name="Kovarovic V."/>
            <person name="Bartak M."/>
            <person name="Svec P."/>
            <person name="Pantucek R."/>
        </authorList>
    </citation>
    <scope>NUCLEOTIDE SEQUENCE [LARGE SCALE GENOMIC DNA]</scope>
    <source>
        <strain evidence="1 2">CCM 8733</strain>
    </source>
</reference>
<evidence type="ECO:0000313" key="2">
    <source>
        <dbReference type="Proteomes" id="UP000609726"/>
    </source>
</evidence>